<evidence type="ECO:0000259" key="1">
    <source>
        <dbReference type="PROSITE" id="PS50404"/>
    </source>
</evidence>
<reference evidence="2 3" key="1">
    <citation type="submission" date="2019-06" db="EMBL/GenBank/DDBJ databases">
        <title>Genomic Encyclopedia of Type Strains, Phase IV (KMG-V): Genome sequencing to study the core and pangenomes of soil and plant-associated prokaryotes.</title>
        <authorList>
            <person name="Whitman W."/>
        </authorList>
    </citation>
    <scope>NUCLEOTIDE SEQUENCE [LARGE SCALE GENOMIC DNA]</scope>
    <source>
        <strain evidence="2 3">BR 11880</strain>
    </source>
</reference>
<organism evidence="2 3">
    <name type="scientific">Nitrospirillum amazonense</name>
    <dbReference type="NCBI Taxonomy" id="28077"/>
    <lineage>
        <taxon>Bacteria</taxon>
        <taxon>Pseudomonadati</taxon>
        <taxon>Pseudomonadota</taxon>
        <taxon>Alphaproteobacteria</taxon>
        <taxon>Rhodospirillales</taxon>
        <taxon>Azospirillaceae</taxon>
        <taxon>Nitrospirillum</taxon>
    </lineage>
</organism>
<gene>
    <name evidence="2" type="ORF">FBZ89_103418</name>
</gene>
<dbReference type="GO" id="GO:0006559">
    <property type="term" value="P:L-phenylalanine catabolic process"/>
    <property type="evidence" value="ECO:0007669"/>
    <property type="project" value="TreeGrafter"/>
</dbReference>
<dbReference type="InterPro" id="IPR036249">
    <property type="entry name" value="Thioredoxin-like_sf"/>
</dbReference>
<dbReference type="Gene3D" id="3.40.30.10">
    <property type="entry name" value="Glutaredoxin"/>
    <property type="match status" value="1"/>
</dbReference>
<dbReference type="RefSeq" id="WP_145749335.1">
    <property type="nucleotide sequence ID" value="NZ_VITN01000003.1"/>
</dbReference>
<proteinExistence type="predicted"/>
<dbReference type="SUPFAM" id="SSF52833">
    <property type="entry name" value="Thioredoxin-like"/>
    <property type="match status" value="1"/>
</dbReference>
<dbReference type="SUPFAM" id="SSF47616">
    <property type="entry name" value="GST C-terminal domain-like"/>
    <property type="match status" value="1"/>
</dbReference>
<evidence type="ECO:0000313" key="2">
    <source>
        <dbReference type="EMBL" id="TWB22788.1"/>
    </source>
</evidence>
<dbReference type="PANTHER" id="PTHR42673:SF4">
    <property type="entry name" value="MALEYLACETOACETATE ISOMERASE"/>
    <property type="match status" value="1"/>
</dbReference>
<dbReference type="InterPro" id="IPR036282">
    <property type="entry name" value="Glutathione-S-Trfase_C_sf"/>
</dbReference>
<dbReference type="GO" id="GO:0016034">
    <property type="term" value="F:maleylacetoacetate isomerase activity"/>
    <property type="evidence" value="ECO:0007669"/>
    <property type="project" value="TreeGrafter"/>
</dbReference>
<dbReference type="Gene3D" id="1.20.1050.10">
    <property type="match status" value="1"/>
</dbReference>
<keyword evidence="2" id="KW-0808">Transferase</keyword>
<dbReference type="PANTHER" id="PTHR42673">
    <property type="entry name" value="MALEYLACETOACETATE ISOMERASE"/>
    <property type="match status" value="1"/>
</dbReference>
<protein>
    <submittedName>
        <fullName evidence="2">Glutathione S-transferase</fullName>
    </submittedName>
</protein>
<dbReference type="Proteomes" id="UP000319859">
    <property type="component" value="Unassembled WGS sequence"/>
</dbReference>
<dbReference type="AlphaFoldDB" id="A0A560FMD9"/>
<evidence type="ECO:0000313" key="3">
    <source>
        <dbReference type="Proteomes" id="UP000319859"/>
    </source>
</evidence>
<dbReference type="Pfam" id="PF13410">
    <property type="entry name" value="GST_C_2"/>
    <property type="match status" value="1"/>
</dbReference>
<dbReference type="GO" id="GO:0006749">
    <property type="term" value="P:glutathione metabolic process"/>
    <property type="evidence" value="ECO:0007669"/>
    <property type="project" value="TreeGrafter"/>
</dbReference>
<dbReference type="OrthoDB" id="9799538at2"/>
<feature type="domain" description="GST N-terminal" evidence="1">
    <location>
        <begin position="5"/>
        <end position="94"/>
    </location>
</feature>
<dbReference type="PROSITE" id="PS50404">
    <property type="entry name" value="GST_NTER"/>
    <property type="match status" value="1"/>
</dbReference>
<dbReference type="InterPro" id="IPR040079">
    <property type="entry name" value="Glutathione_S-Trfase"/>
</dbReference>
<dbReference type="EMBL" id="VITN01000003">
    <property type="protein sequence ID" value="TWB22788.1"/>
    <property type="molecule type" value="Genomic_DNA"/>
</dbReference>
<dbReference type="CDD" id="cd03194">
    <property type="entry name" value="GST_C_3"/>
    <property type="match status" value="1"/>
</dbReference>
<comment type="caution">
    <text evidence="2">The sequence shown here is derived from an EMBL/GenBank/DDBJ whole genome shotgun (WGS) entry which is preliminary data.</text>
</comment>
<dbReference type="GO" id="GO:0004364">
    <property type="term" value="F:glutathione transferase activity"/>
    <property type="evidence" value="ECO:0007669"/>
    <property type="project" value="TreeGrafter"/>
</dbReference>
<dbReference type="InterPro" id="IPR004045">
    <property type="entry name" value="Glutathione_S-Trfase_N"/>
</dbReference>
<name>A0A560FMD9_9PROT</name>
<accession>A0A560FMD9</accession>
<dbReference type="SFLD" id="SFLDS00019">
    <property type="entry name" value="Glutathione_Transferase_(cytos"/>
    <property type="match status" value="1"/>
</dbReference>
<sequence>MSADLTLILGSKTYSSWSLRPYLALRHAGLAFEEVVIPLRQADSKARMLAHSPAGKVPALIHHTGPHRAAGGDVTVWDSLAICEYAAELAPEARLWPRDQATRAHARSISAEMHAGFMDVRRNLFMDLARTIDRPERLAKAAGDIARIQAIWADCLDRHGGPFLFGAFAIADAMYAPVVTRFQTWKVPLTEASQAYAAAIEALPAMRDWRADAARETVVLDMLLD</sequence>
<dbReference type="Pfam" id="PF13409">
    <property type="entry name" value="GST_N_2"/>
    <property type="match status" value="1"/>
</dbReference>
<dbReference type="CDD" id="cd03043">
    <property type="entry name" value="GST_N_1"/>
    <property type="match status" value="1"/>
</dbReference>